<feature type="transmembrane region" description="Helical" evidence="7">
    <location>
        <begin position="190"/>
        <end position="210"/>
    </location>
</feature>
<keyword evidence="4 7" id="KW-1133">Transmembrane helix</keyword>
<evidence type="ECO:0000256" key="1">
    <source>
        <dbReference type="ARBA" id="ARBA00004141"/>
    </source>
</evidence>
<dbReference type="NCBIfam" id="NF041756">
    <property type="entry name" value="EfeU"/>
    <property type="match status" value="1"/>
</dbReference>
<dbReference type="EMBL" id="JACCBV010000001">
    <property type="protein sequence ID" value="NYE20808.1"/>
    <property type="molecule type" value="Genomic_DNA"/>
</dbReference>
<comment type="subcellular location">
    <subcellularLocation>
        <location evidence="1">Membrane</location>
        <topology evidence="1">Multi-pass membrane protein</topology>
    </subcellularLocation>
</comment>
<name>A0A7Y9GQH9_9MICO</name>
<feature type="transmembrane region" description="Helical" evidence="7">
    <location>
        <begin position="274"/>
        <end position="295"/>
    </location>
</feature>
<feature type="transmembrane region" description="Helical" evidence="7">
    <location>
        <begin position="81"/>
        <end position="99"/>
    </location>
</feature>
<proteinExistence type="inferred from homology"/>
<evidence type="ECO:0000256" key="6">
    <source>
        <dbReference type="SAM" id="MobiDB-lite"/>
    </source>
</evidence>
<dbReference type="InterPro" id="IPR004923">
    <property type="entry name" value="FTR1/Fip1/EfeU"/>
</dbReference>
<evidence type="ECO:0000256" key="3">
    <source>
        <dbReference type="ARBA" id="ARBA00022692"/>
    </source>
</evidence>
<reference evidence="8 9" key="1">
    <citation type="submission" date="2020-07" db="EMBL/GenBank/DDBJ databases">
        <title>Sequencing the genomes of 1000 actinobacteria strains.</title>
        <authorList>
            <person name="Klenk H.-P."/>
        </authorList>
    </citation>
    <scope>NUCLEOTIDE SEQUENCE [LARGE SCALE GENOMIC DNA]</scope>
    <source>
        <strain evidence="8 9">DSM 24662</strain>
    </source>
</reference>
<sequence>MPPAPTWIAAPVLATFLIGLREGLEAALVVGILVAYVSRIGRRDVLPRLWMGVGLAAALALAIGAVLTFGAYTLTFEAQELIGGLLSLLAVAMVTWMIFWMQRTARTMKASLEQGVDRALATGGLWGVVVIGFVSVAREGIETTLLLWSMVQSFGDAPSALIGALLGILAAIVVGWLLAKGMVRLDLRRFFAWTGAFLVIVAAGVLAYAIHDLQEAGALPGPFTGAAPIDPATGAVAVGWAAFPFGWAFDVSQAVPPGGPLAAVLQATVGFMPVMTWLQVIAWLGYIVVVGAFFLRGLARAGRASAPRAAGADGTRGRAPARVPAHADTVQNEGAQ</sequence>
<dbReference type="PANTHER" id="PTHR31632:SF2">
    <property type="entry name" value="PLASMA MEMBRANE IRON PERMEASE"/>
    <property type="match status" value="1"/>
</dbReference>
<keyword evidence="9" id="KW-1185">Reference proteome</keyword>
<dbReference type="GO" id="GO:0033573">
    <property type="term" value="C:high-affinity iron permease complex"/>
    <property type="evidence" value="ECO:0007669"/>
    <property type="project" value="InterPro"/>
</dbReference>
<gene>
    <name evidence="8" type="ORF">BJ991_002836</name>
</gene>
<organism evidence="8 9">
    <name type="scientific">Microbacterium immunditiarum</name>
    <dbReference type="NCBI Taxonomy" id="337480"/>
    <lineage>
        <taxon>Bacteria</taxon>
        <taxon>Bacillati</taxon>
        <taxon>Actinomycetota</taxon>
        <taxon>Actinomycetes</taxon>
        <taxon>Micrococcales</taxon>
        <taxon>Microbacteriaceae</taxon>
        <taxon>Microbacterium</taxon>
    </lineage>
</organism>
<dbReference type="PANTHER" id="PTHR31632">
    <property type="entry name" value="IRON TRANSPORTER FTH1"/>
    <property type="match status" value="1"/>
</dbReference>
<comment type="caution">
    <text evidence="8">The sequence shown here is derived from an EMBL/GenBank/DDBJ whole genome shotgun (WGS) entry which is preliminary data.</text>
</comment>
<evidence type="ECO:0000256" key="2">
    <source>
        <dbReference type="ARBA" id="ARBA00008333"/>
    </source>
</evidence>
<evidence type="ECO:0000313" key="9">
    <source>
        <dbReference type="Proteomes" id="UP000576969"/>
    </source>
</evidence>
<feature type="transmembrane region" description="Helical" evidence="7">
    <location>
        <begin position="12"/>
        <end position="37"/>
    </location>
</feature>
<dbReference type="Pfam" id="PF03239">
    <property type="entry name" value="FTR1"/>
    <property type="match status" value="1"/>
</dbReference>
<dbReference type="GO" id="GO:0015093">
    <property type="term" value="F:ferrous iron transmembrane transporter activity"/>
    <property type="evidence" value="ECO:0007669"/>
    <property type="project" value="TreeGrafter"/>
</dbReference>
<evidence type="ECO:0000313" key="8">
    <source>
        <dbReference type="EMBL" id="NYE20808.1"/>
    </source>
</evidence>
<evidence type="ECO:0000256" key="4">
    <source>
        <dbReference type="ARBA" id="ARBA00022989"/>
    </source>
</evidence>
<comment type="similarity">
    <text evidence="2">Belongs to the oxidase-dependent Fe transporter (OFeT) (TC 9.A.10.1) family.</text>
</comment>
<keyword evidence="3 7" id="KW-0812">Transmembrane</keyword>
<dbReference type="AlphaFoldDB" id="A0A7Y9GQH9"/>
<protein>
    <submittedName>
        <fullName evidence="8">High-affinity iron transporter</fullName>
    </submittedName>
</protein>
<dbReference type="Proteomes" id="UP000576969">
    <property type="component" value="Unassembled WGS sequence"/>
</dbReference>
<evidence type="ECO:0000256" key="5">
    <source>
        <dbReference type="ARBA" id="ARBA00023136"/>
    </source>
</evidence>
<feature type="transmembrane region" description="Helical" evidence="7">
    <location>
        <begin position="119"/>
        <end position="137"/>
    </location>
</feature>
<feature type="region of interest" description="Disordered" evidence="6">
    <location>
        <begin position="306"/>
        <end position="336"/>
    </location>
</feature>
<keyword evidence="5 7" id="KW-0472">Membrane</keyword>
<feature type="transmembrane region" description="Helical" evidence="7">
    <location>
        <begin position="157"/>
        <end position="178"/>
    </location>
</feature>
<accession>A0A7Y9GQH9</accession>
<feature type="compositionally biased region" description="Low complexity" evidence="6">
    <location>
        <begin position="306"/>
        <end position="322"/>
    </location>
</feature>
<evidence type="ECO:0000256" key="7">
    <source>
        <dbReference type="SAM" id="Phobius"/>
    </source>
</evidence>
<feature type="transmembrane region" description="Helical" evidence="7">
    <location>
        <begin position="49"/>
        <end position="75"/>
    </location>
</feature>